<keyword evidence="2" id="KW-0812">Transmembrane</keyword>
<reference evidence="3 4" key="1">
    <citation type="submission" date="2020-08" db="EMBL/GenBank/DDBJ databases">
        <authorList>
            <person name="Liu C."/>
            <person name="Sun Q."/>
        </authorList>
    </citation>
    <scope>NUCLEOTIDE SEQUENCE [LARGE SCALE GENOMIC DNA]</scope>
    <source>
        <strain evidence="3 4">NSJ-38</strain>
    </source>
</reference>
<evidence type="ECO:0000313" key="3">
    <source>
        <dbReference type="EMBL" id="QNM06771.1"/>
    </source>
</evidence>
<dbReference type="PANTHER" id="PTHR38454">
    <property type="entry name" value="INTEGRAL MEMBRANE PROTEIN-RELATED"/>
    <property type="match status" value="1"/>
</dbReference>
<protein>
    <submittedName>
        <fullName evidence="3">YfhO family protein</fullName>
    </submittedName>
</protein>
<feature type="transmembrane region" description="Helical" evidence="2">
    <location>
        <begin position="407"/>
        <end position="425"/>
    </location>
</feature>
<dbReference type="Pfam" id="PF09586">
    <property type="entry name" value="YfhO"/>
    <property type="match status" value="1"/>
</dbReference>
<feature type="transmembrane region" description="Helical" evidence="2">
    <location>
        <begin position="16"/>
        <end position="34"/>
    </location>
</feature>
<feature type="transmembrane region" description="Helical" evidence="2">
    <location>
        <begin position="458"/>
        <end position="479"/>
    </location>
</feature>
<feature type="transmembrane region" description="Helical" evidence="2">
    <location>
        <begin position="317"/>
        <end position="335"/>
    </location>
</feature>
<feature type="transmembrane region" description="Helical" evidence="2">
    <location>
        <begin position="111"/>
        <end position="131"/>
    </location>
</feature>
<name>A0A7G9G7I9_9FIRM</name>
<sequence>MTRRKSRQKTTMLEKAPFLLSFFIPVLIMLGIFIQRQIFPFGDNSFLRTDMYHQYAPFMNEFMEKLKTGGSLSYSWNIGMGSNFTALYAYYLASPVNWLAILVPQSLMIEFMSYMIVLKIGLCGFTFCYYLSRHFKTRDLGISFFSIFYALSAYMAAYSWNIMWLDCLILAPLVLLGLERLVKEDNCLLYCITLGLSIISNYYISIMICIFMVLYFIALMIMEPARQDVRSVAADGSVTMVKKRTPYLKKCVNFGVYSLLAGGLAAFLLIPVLFALKMTASGDINIPKTLTSYFSCFEMIARHFVNVKVEIGLDHWPNIYCGVAVLLFFPLYMMNKKIPKKEKAVKGVLLFIMLIGFSLNIPNFIWHGFHFPNSLPARQSFLYIAILLTMCYEGYRNIKANTSAQFFGSFWGVVIFIFLCEAIITEETFSFKEYYVTLFFICLYALLLYYYKKGKSWAPTLAILAVAVISVEASMNTALTSVTTTSRVSYLENQDSFRTLAQKIEKEDTSLFRIEKDSRKTKNDAALADYHSASLFSSTANAHISDLYKALGLEGNTNAYSYTGATPLSSSLLGIKYTLSLKELDSDLYTLQDEDGNVNLYKNRYSLPIGFMLPSDMLDRWDYKILNPVEVQNSFATAATRCGSIFVSAQGGSSSIGQYTLTVEESGFYYIDVTNSSIKDVSVTVGTNTKDFSNVDRGYLLDLGKCTAGTTITLTTEQDEQNFTAAAYRLDINQLNNCMNALNSQPFITDQYTDTYLSGRVTAKEDGLLYTSIAYEKGWTVKVDGVEVEPQLFADTMIAVPLTEGTHSLEFTYEPDGLTKGILISLVSLILLCILTAGTYAVRRKRAASAAAQIPVKQEMHRAAAEKAADLVTETENKKKETKDTGDTPEK</sequence>
<feature type="transmembrane region" description="Helical" evidence="2">
    <location>
        <begin position="202"/>
        <end position="222"/>
    </location>
</feature>
<dbReference type="KEGG" id="qdo:H9Q78_06550"/>
<proteinExistence type="predicted"/>
<feature type="transmembrane region" description="Helical" evidence="2">
    <location>
        <begin position="140"/>
        <end position="157"/>
    </location>
</feature>
<feature type="transmembrane region" description="Helical" evidence="2">
    <location>
        <begin position="377"/>
        <end position="395"/>
    </location>
</feature>
<evidence type="ECO:0000313" key="4">
    <source>
        <dbReference type="Proteomes" id="UP000515823"/>
    </source>
</evidence>
<keyword evidence="4" id="KW-1185">Reference proteome</keyword>
<keyword evidence="2" id="KW-0472">Membrane</keyword>
<dbReference type="Proteomes" id="UP000515823">
    <property type="component" value="Chromosome"/>
</dbReference>
<dbReference type="AlphaFoldDB" id="A0A7G9G7I9"/>
<accession>A0A7G9G7I9</accession>
<dbReference type="EMBL" id="CP060634">
    <property type="protein sequence ID" value="QNM06771.1"/>
    <property type="molecule type" value="Genomic_DNA"/>
</dbReference>
<dbReference type="RefSeq" id="WP_249304454.1">
    <property type="nucleotide sequence ID" value="NZ_CP060634.1"/>
</dbReference>
<gene>
    <name evidence="3" type="ORF">H9Q78_06550</name>
</gene>
<feature type="transmembrane region" description="Helical" evidence="2">
    <location>
        <begin position="254"/>
        <end position="276"/>
    </location>
</feature>
<feature type="region of interest" description="Disordered" evidence="1">
    <location>
        <begin position="865"/>
        <end position="891"/>
    </location>
</feature>
<organism evidence="3 4">
    <name type="scientific">Qiania dongpingensis</name>
    <dbReference type="NCBI Taxonomy" id="2763669"/>
    <lineage>
        <taxon>Bacteria</taxon>
        <taxon>Bacillati</taxon>
        <taxon>Bacillota</taxon>
        <taxon>Clostridia</taxon>
        <taxon>Lachnospirales</taxon>
        <taxon>Lachnospiraceae</taxon>
        <taxon>Qiania</taxon>
    </lineage>
</organism>
<dbReference type="PANTHER" id="PTHR38454:SF1">
    <property type="entry name" value="INTEGRAL MEMBRANE PROTEIN"/>
    <property type="match status" value="1"/>
</dbReference>
<evidence type="ECO:0000256" key="1">
    <source>
        <dbReference type="SAM" id="MobiDB-lite"/>
    </source>
</evidence>
<keyword evidence="2" id="KW-1133">Transmembrane helix</keyword>
<feature type="transmembrane region" description="Helical" evidence="2">
    <location>
        <begin position="431"/>
        <end position="451"/>
    </location>
</feature>
<feature type="transmembrane region" description="Helical" evidence="2">
    <location>
        <begin position="822"/>
        <end position="842"/>
    </location>
</feature>
<evidence type="ECO:0000256" key="2">
    <source>
        <dbReference type="SAM" id="Phobius"/>
    </source>
</evidence>
<dbReference type="InterPro" id="IPR018580">
    <property type="entry name" value="Uncharacterised_YfhO"/>
</dbReference>
<feature type="transmembrane region" description="Helical" evidence="2">
    <location>
        <begin position="347"/>
        <end position="365"/>
    </location>
</feature>